<name>A0AAW4XZ51_9BURK</name>
<feature type="domain" description="Immunity protein 45" evidence="1">
    <location>
        <begin position="19"/>
        <end position="112"/>
    </location>
</feature>
<protein>
    <submittedName>
        <fullName evidence="2">Immunity 45 family protein</fullName>
    </submittedName>
</protein>
<evidence type="ECO:0000313" key="3">
    <source>
        <dbReference type="Proteomes" id="UP001199260"/>
    </source>
</evidence>
<dbReference type="EMBL" id="JAJNCT010000014">
    <property type="protein sequence ID" value="MCD2166129.1"/>
    <property type="molecule type" value="Genomic_DNA"/>
</dbReference>
<evidence type="ECO:0000259" key="1">
    <source>
        <dbReference type="Pfam" id="PF15572"/>
    </source>
</evidence>
<organism evidence="2 3">
    <name type="scientific">Comamonas koreensis</name>
    <dbReference type="NCBI Taxonomy" id="160825"/>
    <lineage>
        <taxon>Bacteria</taxon>
        <taxon>Pseudomonadati</taxon>
        <taxon>Pseudomonadota</taxon>
        <taxon>Betaproteobacteria</taxon>
        <taxon>Burkholderiales</taxon>
        <taxon>Comamonadaceae</taxon>
        <taxon>Comamonas</taxon>
    </lineage>
</organism>
<comment type="caution">
    <text evidence="2">The sequence shown here is derived from an EMBL/GenBank/DDBJ whole genome shotgun (WGS) entry which is preliminary data.</text>
</comment>
<dbReference type="Pfam" id="PF15572">
    <property type="entry name" value="Imm45"/>
    <property type="match status" value="1"/>
</dbReference>
<proteinExistence type="predicted"/>
<sequence>MSTKGPAIGGAKASWSPLSSWPSQLIYRGTVFRCLKAVWPYENVVDFMVVVDHESPCGFAFIVTTGYKAGHILVKLPVDAKAPNVQALSTDWIIANWAHWIYPECPVECVQVIENYPSEVQIEDAALSTTRDLQMK</sequence>
<reference evidence="2 3" key="1">
    <citation type="submission" date="2021-11" db="EMBL/GenBank/DDBJ databases">
        <title>Genome sequence.</title>
        <authorList>
            <person name="Sun Q."/>
        </authorList>
    </citation>
    <scope>NUCLEOTIDE SEQUENCE [LARGE SCALE GENOMIC DNA]</scope>
    <source>
        <strain evidence="2 3">KCTC 12005</strain>
    </source>
</reference>
<keyword evidence="3" id="KW-1185">Reference proteome</keyword>
<dbReference type="RefSeq" id="WP_230775668.1">
    <property type="nucleotide sequence ID" value="NZ_JAJNCT010000014.1"/>
</dbReference>
<dbReference type="Proteomes" id="UP001199260">
    <property type="component" value="Unassembled WGS sequence"/>
</dbReference>
<dbReference type="InterPro" id="IPR029077">
    <property type="entry name" value="Imm45"/>
</dbReference>
<accession>A0AAW4XZ51</accession>
<gene>
    <name evidence="2" type="ORF">LPW39_13430</name>
</gene>
<dbReference type="AlphaFoldDB" id="A0AAW4XZ51"/>
<evidence type="ECO:0000313" key="2">
    <source>
        <dbReference type="EMBL" id="MCD2166129.1"/>
    </source>
</evidence>